<evidence type="ECO:0000313" key="2">
    <source>
        <dbReference type="EMBL" id="MED6160618.1"/>
    </source>
</evidence>
<keyword evidence="3" id="KW-1185">Reference proteome</keyword>
<dbReference type="Proteomes" id="UP001341840">
    <property type="component" value="Unassembled WGS sequence"/>
</dbReference>
<evidence type="ECO:0000313" key="3">
    <source>
        <dbReference type="Proteomes" id="UP001341840"/>
    </source>
</evidence>
<sequence>MKEYREREYERQIKEKCRTNTANRAKQLYTHVGGSKTLARRTEEEEKRHGRSFSREEMWTMVHKRSDDSFIHDDAQAIGEAIAEIESRDASTKELSQNDSLAQVLGKEHPGRVRGLSSGPSPTQLFG</sequence>
<proteinExistence type="predicted"/>
<dbReference type="EMBL" id="JASCZI010121220">
    <property type="protein sequence ID" value="MED6160618.1"/>
    <property type="molecule type" value="Genomic_DNA"/>
</dbReference>
<feature type="region of interest" description="Disordered" evidence="1">
    <location>
        <begin position="32"/>
        <end position="52"/>
    </location>
</feature>
<feature type="region of interest" description="Disordered" evidence="1">
    <location>
        <begin position="105"/>
        <end position="127"/>
    </location>
</feature>
<accession>A0ABU6ULA1</accession>
<protein>
    <submittedName>
        <fullName evidence="2">Uncharacterized protein</fullName>
    </submittedName>
</protein>
<feature type="compositionally biased region" description="Polar residues" evidence="1">
    <location>
        <begin position="118"/>
        <end position="127"/>
    </location>
</feature>
<gene>
    <name evidence="2" type="ORF">PIB30_053106</name>
</gene>
<name>A0ABU6ULA1_9FABA</name>
<organism evidence="2 3">
    <name type="scientific">Stylosanthes scabra</name>
    <dbReference type="NCBI Taxonomy" id="79078"/>
    <lineage>
        <taxon>Eukaryota</taxon>
        <taxon>Viridiplantae</taxon>
        <taxon>Streptophyta</taxon>
        <taxon>Embryophyta</taxon>
        <taxon>Tracheophyta</taxon>
        <taxon>Spermatophyta</taxon>
        <taxon>Magnoliopsida</taxon>
        <taxon>eudicotyledons</taxon>
        <taxon>Gunneridae</taxon>
        <taxon>Pentapetalae</taxon>
        <taxon>rosids</taxon>
        <taxon>fabids</taxon>
        <taxon>Fabales</taxon>
        <taxon>Fabaceae</taxon>
        <taxon>Papilionoideae</taxon>
        <taxon>50 kb inversion clade</taxon>
        <taxon>dalbergioids sensu lato</taxon>
        <taxon>Dalbergieae</taxon>
        <taxon>Pterocarpus clade</taxon>
        <taxon>Stylosanthes</taxon>
    </lineage>
</organism>
<dbReference type="InterPro" id="IPR004252">
    <property type="entry name" value="Probable_transposase_24"/>
</dbReference>
<dbReference type="Pfam" id="PF03004">
    <property type="entry name" value="Transposase_24"/>
    <property type="match status" value="1"/>
</dbReference>
<comment type="caution">
    <text evidence="2">The sequence shown here is derived from an EMBL/GenBank/DDBJ whole genome shotgun (WGS) entry which is preliminary data.</text>
</comment>
<evidence type="ECO:0000256" key="1">
    <source>
        <dbReference type="SAM" id="MobiDB-lite"/>
    </source>
</evidence>
<reference evidence="2 3" key="1">
    <citation type="journal article" date="2023" name="Plants (Basel)">
        <title>Bridging the Gap: Combining Genomics and Transcriptomics Approaches to Understand Stylosanthes scabra, an Orphan Legume from the Brazilian Caatinga.</title>
        <authorList>
            <person name="Ferreira-Neto J.R.C."/>
            <person name="da Silva M.D."/>
            <person name="Binneck E."/>
            <person name="de Melo N.F."/>
            <person name="da Silva R.H."/>
            <person name="de Melo A.L.T.M."/>
            <person name="Pandolfi V."/>
            <person name="Bustamante F.O."/>
            <person name="Brasileiro-Vidal A.C."/>
            <person name="Benko-Iseppon A.M."/>
        </authorList>
    </citation>
    <scope>NUCLEOTIDE SEQUENCE [LARGE SCALE GENOMIC DNA]</scope>
    <source>
        <tissue evidence="2">Leaves</tissue>
    </source>
</reference>
<feature type="compositionally biased region" description="Basic and acidic residues" evidence="1">
    <location>
        <begin position="40"/>
        <end position="52"/>
    </location>
</feature>